<proteinExistence type="predicted"/>
<keyword evidence="2" id="KW-1185">Reference proteome</keyword>
<dbReference type="Gene3D" id="3.40.50.1820">
    <property type="entry name" value="alpha/beta hydrolase"/>
    <property type="match status" value="1"/>
</dbReference>
<evidence type="ECO:0000313" key="1">
    <source>
        <dbReference type="EMBL" id="GHA70084.1"/>
    </source>
</evidence>
<name>A0ABQ3DC67_9ACTN</name>
<dbReference type="EMBL" id="BMVN01000072">
    <property type="protein sequence ID" value="GHA70084.1"/>
    <property type="molecule type" value="Genomic_DNA"/>
</dbReference>
<protein>
    <recommendedName>
        <fullName evidence="3">Peptidase S33 tripeptidyl aminopeptidase-like C-terminal domain-containing protein</fullName>
    </recommendedName>
</protein>
<gene>
    <name evidence="1" type="ORF">GCM10010345_86920</name>
</gene>
<dbReference type="SUPFAM" id="SSF53474">
    <property type="entry name" value="alpha/beta-Hydrolases"/>
    <property type="match status" value="1"/>
</dbReference>
<comment type="caution">
    <text evidence="1">The sequence shown here is derived from an EMBL/GenBank/DDBJ whole genome shotgun (WGS) entry which is preliminary data.</text>
</comment>
<evidence type="ECO:0008006" key="3">
    <source>
        <dbReference type="Google" id="ProtNLM"/>
    </source>
</evidence>
<evidence type="ECO:0000313" key="2">
    <source>
        <dbReference type="Proteomes" id="UP000653644"/>
    </source>
</evidence>
<sequence>MYTPRWLADHPGPHHTLGDPSMPAHSRRHHFAAGNRHNAWDLLRAISAPTLVIHGTEDLLNPTANAPLLADRILGARLHLICEARHAYFEEFRTHASPLVLDFLTTAPHQP</sequence>
<dbReference type="Proteomes" id="UP000653644">
    <property type="component" value="Unassembled WGS sequence"/>
</dbReference>
<organism evidence="1 2">
    <name type="scientific">Streptomyces canarius</name>
    <dbReference type="NCBI Taxonomy" id="285453"/>
    <lineage>
        <taxon>Bacteria</taxon>
        <taxon>Bacillati</taxon>
        <taxon>Actinomycetota</taxon>
        <taxon>Actinomycetes</taxon>
        <taxon>Kitasatosporales</taxon>
        <taxon>Streptomycetaceae</taxon>
        <taxon>Streptomyces</taxon>
    </lineage>
</organism>
<dbReference type="InterPro" id="IPR029058">
    <property type="entry name" value="AB_hydrolase_fold"/>
</dbReference>
<accession>A0ABQ3DC67</accession>
<reference evidence="2" key="1">
    <citation type="journal article" date="2019" name="Int. J. Syst. Evol. Microbiol.">
        <title>The Global Catalogue of Microorganisms (GCM) 10K type strain sequencing project: providing services to taxonomists for standard genome sequencing and annotation.</title>
        <authorList>
            <consortium name="The Broad Institute Genomics Platform"/>
            <consortium name="The Broad Institute Genome Sequencing Center for Infectious Disease"/>
            <person name="Wu L."/>
            <person name="Ma J."/>
        </authorList>
    </citation>
    <scope>NUCLEOTIDE SEQUENCE [LARGE SCALE GENOMIC DNA]</scope>
    <source>
        <strain evidence="2">JCM 4733</strain>
    </source>
</reference>